<dbReference type="InterPro" id="IPR016155">
    <property type="entry name" value="Mopterin_synth/thiamin_S_b"/>
</dbReference>
<comment type="similarity">
    <text evidence="1">Belongs to the CGI121/TPRKB family.</text>
</comment>
<evidence type="ECO:0000313" key="3">
    <source>
        <dbReference type="Proteomes" id="UP000230607"/>
    </source>
</evidence>
<sequence>MIIVKLLGSARKSFSSDKLEVQRDGITIFALLDHLKVSIPANLPQIDHDNILVAVNGVDSSVLQGKETLLKNGDVVSIIPVVHGGRSKRIQFDLMNTTVELVLLKKTVKEPIKFLESIRETHPDLVIQGIQARYVLNVEHVKKTVAISLSAKRADTLLSNKLETDILMRFACTRQISDAISKVGVKPNTDTILVIIGKKSLLEKLFDKINDLLESNVFSKDNSKFIKKEFGMTQKEIDCVISSTPLEDLLVERSATLFH</sequence>
<dbReference type="InterPro" id="IPR012675">
    <property type="entry name" value="Beta-grasp_dom_sf"/>
</dbReference>
<reference evidence="3" key="1">
    <citation type="submission" date="2017-03" db="EMBL/GenBank/DDBJ databases">
        <authorList>
            <person name="Herbold C."/>
        </authorList>
    </citation>
    <scope>NUCLEOTIDE SEQUENCE [LARGE SCALE GENOMIC DNA]</scope>
</reference>
<dbReference type="Gene3D" id="3.30.2380.10">
    <property type="entry name" value="CGI121/TPRKB"/>
    <property type="match status" value="1"/>
</dbReference>
<dbReference type="Pfam" id="PF08617">
    <property type="entry name" value="CGI-121"/>
    <property type="match status" value="1"/>
</dbReference>
<name>A0A2H1FFW9_9ARCH</name>
<dbReference type="RefSeq" id="WP_157927586.1">
    <property type="nucleotide sequence ID" value="NZ_LT841358.1"/>
</dbReference>
<dbReference type="Gene3D" id="3.10.20.30">
    <property type="match status" value="1"/>
</dbReference>
<protein>
    <submittedName>
        <fullName evidence="2">ThiamineS protein</fullName>
    </submittedName>
</protein>
<dbReference type="CDD" id="cd17040">
    <property type="entry name" value="Ubl_MoaD_like"/>
    <property type="match status" value="1"/>
</dbReference>
<keyword evidence="3" id="KW-1185">Reference proteome</keyword>
<gene>
    <name evidence="2" type="ORF">NCS_11468</name>
</gene>
<dbReference type="OrthoDB" id="11483at2157"/>
<evidence type="ECO:0000313" key="2">
    <source>
        <dbReference type="EMBL" id="SMH71656.1"/>
    </source>
</evidence>
<dbReference type="InterPro" id="IPR036504">
    <property type="entry name" value="CGI121/TPRKB_sf"/>
</dbReference>
<dbReference type="NCBIfam" id="NF011465">
    <property type="entry name" value="PRK14886.1-1"/>
    <property type="match status" value="1"/>
</dbReference>
<accession>A0A2H1FFW9</accession>
<dbReference type="Pfam" id="PF02597">
    <property type="entry name" value="ThiS"/>
    <property type="match status" value="1"/>
</dbReference>
<dbReference type="SUPFAM" id="SSF54285">
    <property type="entry name" value="MoaD/ThiS"/>
    <property type="match status" value="1"/>
</dbReference>
<dbReference type="InterPro" id="IPR003749">
    <property type="entry name" value="ThiS/MoaD-like"/>
</dbReference>
<dbReference type="AlphaFoldDB" id="A0A2H1FFW9"/>
<proteinExistence type="inferred from homology"/>
<dbReference type="SUPFAM" id="SSF143870">
    <property type="entry name" value="PF0523-like"/>
    <property type="match status" value="1"/>
</dbReference>
<dbReference type="Proteomes" id="UP000230607">
    <property type="component" value="Chromosome 1"/>
</dbReference>
<dbReference type="EMBL" id="LT841358">
    <property type="protein sequence ID" value="SMH71656.1"/>
    <property type="molecule type" value="Genomic_DNA"/>
</dbReference>
<evidence type="ECO:0000256" key="1">
    <source>
        <dbReference type="ARBA" id="ARBA00005546"/>
    </source>
</evidence>
<organism evidence="2 3">
    <name type="scientific">Candidatus Nitrosotalea okcheonensis</name>
    <dbReference type="NCBI Taxonomy" id="1903276"/>
    <lineage>
        <taxon>Archaea</taxon>
        <taxon>Nitrososphaerota</taxon>
        <taxon>Nitrososphaeria</taxon>
        <taxon>Nitrosotaleales</taxon>
        <taxon>Nitrosotaleaceae</taxon>
        <taxon>Nitrosotalea</taxon>
    </lineage>
</organism>
<dbReference type="InterPro" id="IPR013926">
    <property type="entry name" value="CGI121/TPRKB"/>
</dbReference>